<reference evidence="2 3" key="1">
    <citation type="submission" date="2016-10" db="EMBL/GenBank/DDBJ databases">
        <authorList>
            <person name="de Groot N.N."/>
        </authorList>
    </citation>
    <scope>NUCLEOTIDE SEQUENCE [LARGE SCALE GENOMIC DNA]</scope>
    <source>
        <strain evidence="2 3">CGMCC 4.3510</strain>
    </source>
</reference>
<dbReference type="SUPFAM" id="SSF56300">
    <property type="entry name" value="Metallo-dependent phosphatases"/>
    <property type="match status" value="1"/>
</dbReference>
<gene>
    <name evidence="2" type="ORF">SAMN05216251_101498</name>
</gene>
<dbReference type="GO" id="GO:0016787">
    <property type="term" value="F:hydrolase activity"/>
    <property type="evidence" value="ECO:0007669"/>
    <property type="project" value="InterPro"/>
</dbReference>
<dbReference type="CDD" id="cd00838">
    <property type="entry name" value="MPP_superfamily"/>
    <property type="match status" value="1"/>
</dbReference>
<dbReference type="AlphaFoldDB" id="A0A1I1XV73"/>
<dbReference type="PANTHER" id="PTHR36492">
    <property type="match status" value="1"/>
</dbReference>
<dbReference type="STRING" id="380248.SAMN05216251_101498"/>
<name>A0A1I1XV73_9ACTN</name>
<dbReference type="OrthoDB" id="9013891at2"/>
<dbReference type="Gene3D" id="3.60.21.10">
    <property type="match status" value="1"/>
</dbReference>
<proteinExistence type="predicted"/>
<feature type="domain" description="Calcineurin-like phosphoesterase" evidence="1">
    <location>
        <begin position="10"/>
        <end position="246"/>
    </location>
</feature>
<dbReference type="PANTHER" id="PTHR36492:SF2">
    <property type="entry name" value="[ACYL-CARRIER-PROTEIN] PHOSPHODIESTERASE PPTH"/>
    <property type="match status" value="1"/>
</dbReference>
<dbReference type="InterPro" id="IPR029052">
    <property type="entry name" value="Metallo-depent_PP-like"/>
</dbReference>
<dbReference type="EMBL" id="FONG01000001">
    <property type="protein sequence ID" value="SFE09793.1"/>
    <property type="molecule type" value="Genomic_DNA"/>
</dbReference>
<dbReference type="Proteomes" id="UP000199323">
    <property type="component" value="Unassembled WGS sequence"/>
</dbReference>
<protein>
    <submittedName>
        <fullName evidence="2">3',5'-cyclic AMP phosphodiesterase CpdA</fullName>
    </submittedName>
</protein>
<evidence type="ECO:0000259" key="1">
    <source>
        <dbReference type="Pfam" id="PF00149"/>
    </source>
</evidence>
<organism evidence="2 3">
    <name type="scientific">Actinacidiphila alni</name>
    <dbReference type="NCBI Taxonomy" id="380248"/>
    <lineage>
        <taxon>Bacteria</taxon>
        <taxon>Bacillati</taxon>
        <taxon>Actinomycetota</taxon>
        <taxon>Actinomycetes</taxon>
        <taxon>Kitasatosporales</taxon>
        <taxon>Streptomycetaceae</taxon>
        <taxon>Actinacidiphila</taxon>
    </lineage>
</organism>
<accession>A0A1I1XV73</accession>
<evidence type="ECO:0000313" key="2">
    <source>
        <dbReference type="EMBL" id="SFE09793.1"/>
    </source>
</evidence>
<keyword evidence="3" id="KW-1185">Reference proteome</keyword>
<dbReference type="Pfam" id="PF00149">
    <property type="entry name" value="Metallophos"/>
    <property type="match status" value="1"/>
</dbReference>
<dbReference type="InterPro" id="IPR052963">
    <property type="entry name" value="Pantetheine_PDE"/>
</dbReference>
<dbReference type="RefSeq" id="WP_093711611.1">
    <property type="nucleotide sequence ID" value="NZ_FONG01000001.1"/>
</dbReference>
<sequence length="289" mass="32994">MSGAGDGGPRLLAISDLHVGYEANRLIVERMRPETDEDWLIVAGDVAERSTDILWALRTLKQHFSTVVWLPGNHELWTPPDDPVQLRGDARYRHLVERIRGLGVITPEDPYPIWEGEEGPVAVVPMFLLYDYTWRDGTPGATTKEEALAHSRDLGVICNDERFLHPDPLPGLDDWCRARVAETEARLEALDPALPTVLANHFPLHPDPTRILRYPSFALWCGTERTEQWHTRFRATEVVYGHLHIPRVMWRDGVRFTEVSLGYPREWGRREAGPAGPRRILTGRQGVRR</sequence>
<dbReference type="InterPro" id="IPR004843">
    <property type="entry name" value="Calcineurin-like_PHP"/>
</dbReference>
<evidence type="ECO:0000313" key="3">
    <source>
        <dbReference type="Proteomes" id="UP000199323"/>
    </source>
</evidence>